<dbReference type="Proteomes" id="UP000239563">
    <property type="component" value="Chromosome IV"/>
</dbReference>
<dbReference type="Pfam" id="PF06522">
    <property type="entry name" value="B12D"/>
    <property type="match status" value="1"/>
</dbReference>
<sequence>MRPMAPSPSFLRAIAARRAAPVASRVGIAPRVSPRSFTSSAIRKDDQSRAKAEGVKQVLNRPEITPLFLFTGGMVCLALFFGGRHLIKDKELRLDHQQQNRLATQTEQLDFDAMAKVADDPDGKLTKDAIEEDRRRSQRKHEIKQDKQDKAAAKV</sequence>
<gene>
    <name evidence="3" type="ORF">SRS1_13117</name>
</gene>
<dbReference type="InterPro" id="IPR010530">
    <property type="entry name" value="B12D"/>
</dbReference>
<keyword evidence="2" id="KW-1133">Transmembrane helix</keyword>
<dbReference type="AlphaFoldDB" id="A0A2N8UBT4"/>
<feature type="transmembrane region" description="Helical" evidence="2">
    <location>
        <begin position="64"/>
        <end position="83"/>
    </location>
</feature>
<evidence type="ECO:0000256" key="1">
    <source>
        <dbReference type="SAM" id="MobiDB-lite"/>
    </source>
</evidence>
<name>A0A2N8UBT4_9BASI</name>
<protein>
    <submittedName>
        <fullName evidence="3">Uncharacterized protein</fullName>
    </submittedName>
</protein>
<evidence type="ECO:0000256" key="2">
    <source>
        <dbReference type="SAM" id="Phobius"/>
    </source>
</evidence>
<accession>A0A2N8UBT4</accession>
<reference evidence="3 4" key="1">
    <citation type="submission" date="2017-02" db="EMBL/GenBank/DDBJ databases">
        <authorList>
            <person name="Peterson S.W."/>
        </authorList>
    </citation>
    <scope>NUCLEOTIDE SEQUENCE [LARGE SCALE GENOMIC DNA]</scope>
    <source>
        <strain evidence="3 4">SRS1_H2-8</strain>
    </source>
</reference>
<feature type="compositionally biased region" description="Basic and acidic residues" evidence="1">
    <location>
        <begin position="143"/>
        <end position="155"/>
    </location>
</feature>
<keyword evidence="2" id="KW-0472">Membrane</keyword>
<evidence type="ECO:0000313" key="4">
    <source>
        <dbReference type="Proteomes" id="UP000239563"/>
    </source>
</evidence>
<organism evidence="3 4">
    <name type="scientific">Sporisorium reilianum f. sp. reilianum</name>
    <dbReference type="NCBI Taxonomy" id="72559"/>
    <lineage>
        <taxon>Eukaryota</taxon>
        <taxon>Fungi</taxon>
        <taxon>Dikarya</taxon>
        <taxon>Basidiomycota</taxon>
        <taxon>Ustilaginomycotina</taxon>
        <taxon>Ustilaginomycetes</taxon>
        <taxon>Ustilaginales</taxon>
        <taxon>Ustilaginaceae</taxon>
        <taxon>Sporisorium</taxon>
    </lineage>
</organism>
<dbReference type="EMBL" id="LT795057">
    <property type="protein sequence ID" value="SJX62271.1"/>
    <property type="molecule type" value="Genomic_DNA"/>
</dbReference>
<proteinExistence type="predicted"/>
<evidence type="ECO:0000313" key="3">
    <source>
        <dbReference type="EMBL" id="SJX62271.1"/>
    </source>
</evidence>
<feature type="compositionally biased region" description="Basic and acidic residues" evidence="1">
    <location>
        <begin position="117"/>
        <end position="135"/>
    </location>
</feature>
<keyword evidence="2" id="KW-0812">Transmembrane</keyword>
<feature type="region of interest" description="Disordered" evidence="1">
    <location>
        <begin position="114"/>
        <end position="155"/>
    </location>
</feature>